<evidence type="ECO:0000313" key="12">
    <source>
        <dbReference type="Proteomes" id="UP001341840"/>
    </source>
</evidence>
<reference evidence="11 12" key="1">
    <citation type="journal article" date="2023" name="Plants (Basel)">
        <title>Bridging the Gap: Combining Genomics and Transcriptomics Approaches to Understand Stylosanthes scabra, an Orphan Legume from the Brazilian Caatinga.</title>
        <authorList>
            <person name="Ferreira-Neto J.R.C."/>
            <person name="da Silva M.D."/>
            <person name="Binneck E."/>
            <person name="de Melo N.F."/>
            <person name="da Silva R.H."/>
            <person name="de Melo A.L.T.M."/>
            <person name="Pandolfi V."/>
            <person name="Bustamante F.O."/>
            <person name="Brasileiro-Vidal A.C."/>
            <person name="Benko-Iseppon A.M."/>
        </authorList>
    </citation>
    <scope>NUCLEOTIDE SEQUENCE [LARGE SCALE GENOMIC DNA]</scope>
    <source>
        <tissue evidence="11">Leaves</tissue>
    </source>
</reference>
<dbReference type="Pfam" id="PF13848">
    <property type="entry name" value="Thioredoxin_6"/>
    <property type="match status" value="1"/>
</dbReference>
<dbReference type="Gene3D" id="3.40.30.10">
    <property type="entry name" value="Glutaredoxin"/>
    <property type="match status" value="4"/>
</dbReference>
<dbReference type="PROSITE" id="PS51352">
    <property type="entry name" value="THIOREDOXIN_2"/>
    <property type="match status" value="2"/>
</dbReference>
<comment type="similarity">
    <text evidence="3">Belongs to the protein disulfide isomerase family.</text>
</comment>
<dbReference type="CDD" id="cd02961">
    <property type="entry name" value="PDI_a_family"/>
    <property type="match status" value="1"/>
</dbReference>
<evidence type="ECO:0000256" key="5">
    <source>
        <dbReference type="ARBA" id="ARBA00022729"/>
    </source>
</evidence>
<keyword evidence="6" id="KW-0677">Repeat</keyword>
<name>A0ABU6RNK4_9FABA</name>
<dbReference type="InterPro" id="IPR013766">
    <property type="entry name" value="Thioredoxin_domain"/>
</dbReference>
<keyword evidence="12" id="KW-1185">Reference proteome</keyword>
<evidence type="ECO:0000313" key="11">
    <source>
        <dbReference type="EMBL" id="MED6125273.1"/>
    </source>
</evidence>
<evidence type="ECO:0000256" key="8">
    <source>
        <dbReference type="ARBA" id="ARBA00023235"/>
    </source>
</evidence>
<organism evidence="11 12">
    <name type="scientific">Stylosanthes scabra</name>
    <dbReference type="NCBI Taxonomy" id="79078"/>
    <lineage>
        <taxon>Eukaryota</taxon>
        <taxon>Viridiplantae</taxon>
        <taxon>Streptophyta</taxon>
        <taxon>Embryophyta</taxon>
        <taxon>Tracheophyta</taxon>
        <taxon>Spermatophyta</taxon>
        <taxon>Magnoliopsida</taxon>
        <taxon>eudicotyledons</taxon>
        <taxon>Gunneridae</taxon>
        <taxon>Pentapetalae</taxon>
        <taxon>rosids</taxon>
        <taxon>fabids</taxon>
        <taxon>Fabales</taxon>
        <taxon>Fabaceae</taxon>
        <taxon>Papilionoideae</taxon>
        <taxon>50 kb inversion clade</taxon>
        <taxon>dalbergioids sensu lato</taxon>
        <taxon>Dalbergieae</taxon>
        <taxon>Pterocarpus clade</taxon>
        <taxon>Stylosanthes</taxon>
    </lineage>
</organism>
<dbReference type="InterPro" id="IPR017937">
    <property type="entry name" value="Thioredoxin_CS"/>
</dbReference>
<dbReference type="Proteomes" id="UP001341840">
    <property type="component" value="Unassembled WGS sequence"/>
</dbReference>
<evidence type="ECO:0000259" key="10">
    <source>
        <dbReference type="PROSITE" id="PS51352"/>
    </source>
</evidence>
<keyword evidence="5" id="KW-0732">Signal</keyword>
<sequence length="506" mass="57294">MASKRVSAFFIITVFVFVFSLFTWLPAPIVVAKSESKEFVLTLDRSNFSHIVGNNDFIVIKFHAPWCGYCTKLAPEYEKAASILSSHDPPILLAKVDVNDEINRELASEFHIQGFPTLKILRSGGLIIQDYKGPRDAHGIVDYLKKQNGPPSKEIESANDASDLIGENKVAIVAIFPEFSGDEFENFMELAKKLRSEYDFGHTRDANHLPHGDSSVTGPTVRLFKPFDELVVDFKDFNFEALLKFVEESSIPIVTVFDDDPSNHHFATRFFNIPHDKAMMFINFTADNAGSLTSKYREAAEKYRQEGIKFLVADIEASEGAFEHFGVKKDQVPFIIIQHTDGRKYLKENVEPDHILAWFETHKNGDIIPHRKSEPIPKVNDEPVKVVVADSLEEIVFSSRKNVFLELYAPWCGHCLELAPTLQEVAVSYQSDPDVIIAKMDATINDIPTAIFDVKGFPTLYFISAIGDISQYEGSRTKEDIIDFIEKNRHKQKQKKKAKIKVKDEL</sequence>
<proteinExistence type="inferred from homology"/>
<evidence type="ECO:0000256" key="4">
    <source>
        <dbReference type="ARBA" id="ARBA00012723"/>
    </source>
</evidence>
<evidence type="ECO:0000256" key="3">
    <source>
        <dbReference type="ARBA" id="ARBA00006347"/>
    </source>
</evidence>
<dbReference type="CDD" id="cd02982">
    <property type="entry name" value="PDI_b'_family"/>
    <property type="match status" value="1"/>
</dbReference>
<dbReference type="CDD" id="cd02995">
    <property type="entry name" value="PDI_a_PDI_a'_C"/>
    <property type="match status" value="1"/>
</dbReference>
<dbReference type="PROSITE" id="PS00194">
    <property type="entry name" value="THIOREDOXIN_1"/>
    <property type="match status" value="2"/>
</dbReference>
<gene>
    <name evidence="11" type="primary">PDIL1-1_4</name>
    <name evidence="11" type="ORF">PIB30_067080</name>
</gene>
<dbReference type="EMBL" id="JASCZI010030902">
    <property type="protein sequence ID" value="MED6125273.1"/>
    <property type="molecule type" value="Genomic_DNA"/>
</dbReference>
<evidence type="ECO:0000256" key="1">
    <source>
        <dbReference type="ARBA" id="ARBA00001182"/>
    </source>
</evidence>
<dbReference type="InterPro" id="IPR005792">
    <property type="entry name" value="Prot_disulphide_isomerase"/>
</dbReference>
<evidence type="ECO:0000256" key="2">
    <source>
        <dbReference type="ARBA" id="ARBA00004319"/>
    </source>
</evidence>
<dbReference type="CDD" id="cd02981">
    <property type="entry name" value="PDI_b_family"/>
    <property type="match status" value="1"/>
</dbReference>
<dbReference type="NCBIfam" id="TIGR01130">
    <property type="entry name" value="ER_PDI_fam"/>
    <property type="match status" value="1"/>
</dbReference>
<evidence type="ECO:0000256" key="6">
    <source>
        <dbReference type="ARBA" id="ARBA00022737"/>
    </source>
</evidence>
<dbReference type="Pfam" id="PF00085">
    <property type="entry name" value="Thioredoxin"/>
    <property type="match status" value="2"/>
</dbReference>
<dbReference type="GO" id="GO:0003756">
    <property type="term" value="F:protein disulfide isomerase activity"/>
    <property type="evidence" value="ECO:0007669"/>
    <property type="project" value="UniProtKB-EC"/>
</dbReference>
<comment type="catalytic activity">
    <reaction evidence="1">
        <text>Catalyzes the rearrangement of -S-S- bonds in proteins.</text>
        <dbReference type="EC" id="5.3.4.1"/>
    </reaction>
</comment>
<dbReference type="InterPro" id="IPR036249">
    <property type="entry name" value="Thioredoxin-like_sf"/>
</dbReference>
<protein>
    <recommendedName>
        <fullName evidence="4">protein disulfide-isomerase</fullName>
        <ecNumber evidence="4">5.3.4.1</ecNumber>
    </recommendedName>
</protein>
<evidence type="ECO:0000256" key="7">
    <source>
        <dbReference type="ARBA" id="ARBA00022824"/>
    </source>
</evidence>
<keyword evidence="7" id="KW-0256">Endoplasmic reticulum</keyword>
<accession>A0ABU6RNK4</accession>
<keyword evidence="9" id="KW-0676">Redox-active center</keyword>
<dbReference type="PANTHER" id="PTHR18929">
    <property type="entry name" value="PROTEIN DISULFIDE ISOMERASE"/>
    <property type="match status" value="1"/>
</dbReference>
<comment type="subcellular location">
    <subcellularLocation>
        <location evidence="2">Endoplasmic reticulum lumen</location>
    </subcellularLocation>
</comment>
<dbReference type="SUPFAM" id="SSF52833">
    <property type="entry name" value="Thioredoxin-like"/>
    <property type="match status" value="4"/>
</dbReference>
<dbReference type="PANTHER" id="PTHR18929:SF132">
    <property type="entry name" value="PROTEIN DISULFIDE-ISOMERASE A3"/>
    <property type="match status" value="1"/>
</dbReference>
<feature type="domain" description="Thioredoxin" evidence="10">
    <location>
        <begin position="362"/>
        <end position="490"/>
    </location>
</feature>
<keyword evidence="8 11" id="KW-0413">Isomerase</keyword>
<evidence type="ECO:0000256" key="9">
    <source>
        <dbReference type="ARBA" id="ARBA00023284"/>
    </source>
</evidence>
<feature type="domain" description="Thioredoxin" evidence="10">
    <location>
        <begin position="21"/>
        <end position="149"/>
    </location>
</feature>
<dbReference type="EC" id="5.3.4.1" evidence="4"/>
<comment type="caution">
    <text evidence="11">The sequence shown here is derived from an EMBL/GenBank/DDBJ whole genome shotgun (WGS) entry which is preliminary data.</text>
</comment>